<keyword evidence="3" id="KW-1185">Reference proteome</keyword>
<sequence>MNKLAISIAITSVLGLSACDDKSLKDVQQESVEAQQEIKELSTRLRVVWDPANGNVSAPTDLLFSGTSDFTLEMPGEVAAKAAGDAVDFTNPSNILGALDGWGTQNPFVVSIEADDESVAIDATTINGTSVVLYKVVSYPDFRDADCADTSKATLMCKAVSKLNYNEDYIASTSGNSIVIVPLKPLTAQTSYALTLTKGIKDTNGNSLMPSSTYGSVEQDITTTPLVLPSLADSELNATQAGIRTLQTLVNSFESVLARDLDADRDDIVYTQVFTTQSAGVAGTDPLQITKLLSAKEFATRPLATILTSEGYNVAEAFAGAGQTLTPIATALYSSADVYSGAIPVPYYLDTPETGDPLTGRWEAACDSGIVLAAATDAQKAAGTVGDSNDTCVALGLADLGLDTQRHLTKYNPLPKTKSTKIIDVQATLPNVAAANSFRDLISGGQYPDIEKPEAGWPVVIIQHGITSKKEDMLATTGWLSANGYATVAIDHPLHGERSIPVGDGTFISATSSLTDPSDDTSAPVYPGNAATTYLNLSSLLTARDNLRQSAADILQLRLAINVLYDVTSGDVSVDPANVYFMGHSLGALTGVNAVAVANTPISADTVADSTIEDETVRATTAEATATALNNLYKIKAAVFANPGASVANFLVESGSFGPLVKASVIFGLGNELTDLATAELAGCGFTATAAPTSAELICAYTALEAEGTYTAAINSAISQFAFAAQGALEAGDPSNYTQLLKTLGTPVLVYEIAGDGTSDNLPDQTIPNSLSTDPLKGIAGTTGLANQLGLSQIVGSIDDTEATSGIVRFTSGSHSTFADPTDDADTDATVHTEMQTIMYQFFNSDGKTYSPTAGKCVVKDVNDASCSE</sequence>
<gene>
    <name evidence="2" type="ORF">BTO11_11440</name>
</gene>
<dbReference type="OrthoDB" id="5477453at2"/>
<name>A0A2S7UW81_9GAMM</name>
<evidence type="ECO:0000313" key="2">
    <source>
        <dbReference type="EMBL" id="PQJ54203.1"/>
    </source>
</evidence>
<dbReference type="PROSITE" id="PS51257">
    <property type="entry name" value="PROKAR_LIPOPROTEIN"/>
    <property type="match status" value="1"/>
</dbReference>
<accession>A0A2S7UW81</accession>
<dbReference type="RefSeq" id="WP_105052717.1">
    <property type="nucleotide sequence ID" value="NZ_BMYG01000006.1"/>
</dbReference>
<feature type="domain" description="Bacterial virulence factor lipase N-terminal" evidence="1">
    <location>
        <begin position="51"/>
        <end position="280"/>
    </location>
</feature>
<evidence type="ECO:0000313" key="3">
    <source>
        <dbReference type="Proteomes" id="UP000239007"/>
    </source>
</evidence>
<dbReference type="EMBL" id="MSCH01000003">
    <property type="protein sequence ID" value="PQJ54203.1"/>
    <property type="molecule type" value="Genomic_DNA"/>
</dbReference>
<evidence type="ECO:0000259" key="1">
    <source>
        <dbReference type="Pfam" id="PF12262"/>
    </source>
</evidence>
<dbReference type="Pfam" id="PF12262">
    <property type="entry name" value="Lipase_bact_N"/>
    <property type="match status" value="1"/>
</dbReference>
<organism evidence="2 3">
    <name type="scientific">Psychrosphaera saromensis</name>
    <dbReference type="NCBI Taxonomy" id="716813"/>
    <lineage>
        <taxon>Bacteria</taxon>
        <taxon>Pseudomonadati</taxon>
        <taxon>Pseudomonadota</taxon>
        <taxon>Gammaproteobacteria</taxon>
        <taxon>Alteromonadales</taxon>
        <taxon>Pseudoalteromonadaceae</taxon>
        <taxon>Psychrosphaera</taxon>
    </lineage>
</organism>
<dbReference type="InterPro" id="IPR025920">
    <property type="entry name" value="Lipase_bact_N"/>
</dbReference>
<reference evidence="2 3" key="1">
    <citation type="submission" date="2016-12" db="EMBL/GenBank/DDBJ databases">
        <title>Diversity of luminous bacteria.</title>
        <authorList>
            <person name="Yoshizawa S."/>
            <person name="Kogure K."/>
        </authorList>
    </citation>
    <scope>NUCLEOTIDE SEQUENCE [LARGE SCALE GENOMIC DNA]</scope>
    <source>
        <strain evidence="2 3">SA4-48</strain>
    </source>
</reference>
<dbReference type="InterPro" id="IPR029058">
    <property type="entry name" value="AB_hydrolase_fold"/>
</dbReference>
<comment type="caution">
    <text evidence="2">The sequence shown here is derived from an EMBL/GenBank/DDBJ whole genome shotgun (WGS) entry which is preliminary data.</text>
</comment>
<dbReference type="SUPFAM" id="SSF53474">
    <property type="entry name" value="alpha/beta-Hydrolases"/>
    <property type="match status" value="1"/>
</dbReference>
<dbReference type="NCBIfam" id="TIGR03502">
    <property type="entry name" value="lipase_Pla1_cef"/>
    <property type="match status" value="1"/>
</dbReference>
<dbReference type="InterPro" id="IPR020009">
    <property type="entry name" value="VolA/Pla-1/cef"/>
</dbReference>
<protein>
    <recommendedName>
        <fullName evidence="1">Bacterial virulence factor lipase N-terminal domain-containing protein</fullName>
    </recommendedName>
</protein>
<dbReference type="Proteomes" id="UP000239007">
    <property type="component" value="Unassembled WGS sequence"/>
</dbReference>
<proteinExistence type="predicted"/>
<dbReference type="Gene3D" id="3.40.50.1820">
    <property type="entry name" value="alpha/beta hydrolase"/>
    <property type="match status" value="1"/>
</dbReference>
<dbReference type="AlphaFoldDB" id="A0A2S7UW81"/>